<evidence type="ECO:0000313" key="3">
    <source>
        <dbReference type="Proteomes" id="UP000287972"/>
    </source>
</evidence>
<feature type="region of interest" description="Disordered" evidence="1">
    <location>
        <begin position="1"/>
        <end position="98"/>
    </location>
</feature>
<evidence type="ECO:0000313" key="2">
    <source>
        <dbReference type="EMBL" id="RSL44025.1"/>
    </source>
</evidence>
<protein>
    <submittedName>
        <fullName evidence="2">Uncharacterized protein</fullName>
    </submittedName>
</protein>
<comment type="caution">
    <text evidence="2">The sequence shown here is derived from an EMBL/GenBank/DDBJ whole genome shotgun (WGS) entry which is preliminary data.</text>
</comment>
<dbReference type="AlphaFoldDB" id="A0A428NTD4"/>
<keyword evidence="3" id="KW-1185">Reference proteome</keyword>
<evidence type="ECO:0000256" key="1">
    <source>
        <dbReference type="SAM" id="MobiDB-lite"/>
    </source>
</evidence>
<gene>
    <name evidence="2" type="ORF">CEP51_016285</name>
</gene>
<reference evidence="2 3" key="1">
    <citation type="submission" date="2017-06" db="EMBL/GenBank/DDBJ databases">
        <title>Comparative genomic analysis of Ambrosia Fusariam Clade fungi.</title>
        <authorList>
            <person name="Stajich J.E."/>
            <person name="Carrillo J."/>
            <person name="Kijimoto T."/>
            <person name="Eskalen A."/>
            <person name="O'Donnell K."/>
            <person name="Kasson M."/>
        </authorList>
    </citation>
    <scope>NUCLEOTIDE SEQUENCE [LARGE SCALE GENOMIC DNA]</scope>
    <source>
        <strain evidence="2 3">NRRL62606</strain>
    </source>
</reference>
<organism evidence="2 3">
    <name type="scientific">Fusarium floridanum</name>
    <dbReference type="NCBI Taxonomy" id="1325733"/>
    <lineage>
        <taxon>Eukaryota</taxon>
        <taxon>Fungi</taxon>
        <taxon>Dikarya</taxon>
        <taxon>Ascomycota</taxon>
        <taxon>Pezizomycotina</taxon>
        <taxon>Sordariomycetes</taxon>
        <taxon>Hypocreomycetidae</taxon>
        <taxon>Hypocreales</taxon>
        <taxon>Nectriaceae</taxon>
        <taxon>Fusarium</taxon>
        <taxon>Fusarium solani species complex</taxon>
    </lineage>
</organism>
<feature type="compositionally biased region" description="Acidic residues" evidence="1">
    <location>
        <begin position="74"/>
        <end position="92"/>
    </location>
</feature>
<accession>A0A428NTD4</accession>
<sequence length="351" mass="40751">MPKESWQDTSGNTLEDLEWREDRKQKEKEKEEEEEEEKEEEKEEEREKEQLQDDAIYSEAYTSTDSESSSSMFGDEDSDAATQDIPDDWEIEGTDKRTARDNKASFAVTPGEDLRLFPCILWYLLCIWRWLQQDWKNCWTAAPQSGEQSATLAPPGLVTRQKQGSRGEKRRRQRTDPADEAEWDKPPTGKSKRARRSKEPGLSRPLACPFCKKDLQQYQACVKLNLTKVRYVKQHLHRKHGDDVEDWVMARLRLRSAPGTEEEQWYRIFDLLFPGHSPRPATPYNDFTVSERPQPSPDTSLTEEALYVPGMFLTREFVQTLQQSLIQDPALASVAVDDIHRALDRKNPTEL</sequence>
<dbReference type="Proteomes" id="UP000287972">
    <property type="component" value="Unassembled WGS sequence"/>
</dbReference>
<feature type="compositionally biased region" description="Low complexity" evidence="1">
    <location>
        <begin position="58"/>
        <end position="73"/>
    </location>
</feature>
<proteinExistence type="predicted"/>
<dbReference type="EMBL" id="NKCL01001082">
    <property type="protein sequence ID" value="RSL44025.1"/>
    <property type="molecule type" value="Genomic_DNA"/>
</dbReference>
<feature type="compositionally biased region" description="Acidic residues" evidence="1">
    <location>
        <begin position="30"/>
        <end position="44"/>
    </location>
</feature>
<dbReference type="PANTHER" id="PTHR38166">
    <property type="entry name" value="C2H2-TYPE DOMAIN-CONTAINING PROTEIN-RELATED"/>
    <property type="match status" value="1"/>
</dbReference>
<feature type="region of interest" description="Disordered" evidence="1">
    <location>
        <begin position="146"/>
        <end position="202"/>
    </location>
</feature>
<name>A0A428NTD4_9HYPO</name>
<dbReference type="PANTHER" id="PTHR38166:SF1">
    <property type="entry name" value="C2H2-TYPE DOMAIN-CONTAINING PROTEIN"/>
    <property type="match status" value="1"/>
</dbReference>
<feature type="compositionally biased region" description="Basic and acidic residues" evidence="1">
    <location>
        <begin position="20"/>
        <end position="29"/>
    </location>
</feature>